<gene>
    <name evidence="13" type="ORF">ABID41_001386</name>
</gene>
<keyword evidence="4" id="KW-0276">Fatty acid metabolism</keyword>
<evidence type="ECO:0000256" key="5">
    <source>
        <dbReference type="ARBA" id="ARBA00022946"/>
    </source>
</evidence>
<dbReference type="Pfam" id="PF00108">
    <property type="entry name" value="Thiolase_N"/>
    <property type="match status" value="1"/>
</dbReference>
<dbReference type="PROSITE" id="PS00099">
    <property type="entry name" value="THIOLASE_3"/>
    <property type="match status" value="1"/>
</dbReference>
<dbReference type="PANTHER" id="PTHR43853:SF8">
    <property type="entry name" value="3-KETOACYL-COA THIOLASE, PEROXISOMAL"/>
    <property type="match status" value="1"/>
</dbReference>
<dbReference type="PIRSF" id="PIRSF000429">
    <property type="entry name" value="Ac-CoA_Ac_transf"/>
    <property type="match status" value="1"/>
</dbReference>
<accession>A0ABV2EGY1</accession>
<evidence type="ECO:0000256" key="8">
    <source>
        <dbReference type="ARBA" id="ARBA00023315"/>
    </source>
</evidence>
<dbReference type="PROSITE" id="PS00737">
    <property type="entry name" value="THIOLASE_2"/>
    <property type="match status" value="1"/>
</dbReference>
<dbReference type="EC" id="2.3.1.16" evidence="9"/>
<keyword evidence="14" id="KW-1185">Reference proteome</keyword>
<dbReference type="InterPro" id="IPR020610">
    <property type="entry name" value="Thiolase_AS"/>
</dbReference>
<feature type="domain" description="Thiolase N-terminal" evidence="11">
    <location>
        <begin position="5"/>
        <end position="270"/>
    </location>
</feature>
<dbReference type="RefSeq" id="WP_331932247.1">
    <property type="nucleotide sequence ID" value="NZ_JBEPLU010000001.1"/>
</dbReference>
<evidence type="ECO:0000256" key="9">
    <source>
        <dbReference type="ARBA" id="ARBA00024073"/>
    </source>
</evidence>
<evidence type="ECO:0000259" key="12">
    <source>
        <dbReference type="Pfam" id="PF02803"/>
    </source>
</evidence>
<comment type="similarity">
    <text evidence="2 10">Belongs to the thiolase-like superfamily. Thiolase family.</text>
</comment>
<protein>
    <recommendedName>
        <fullName evidence="9">acetyl-CoA C-acyltransferase</fullName>
        <ecNumber evidence="9">2.3.1.16</ecNumber>
    </recommendedName>
</protein>
<dbReference type="InterPro" id="IPR020617">
    <property type="entry name" value="Thiolase_C"/>
</dbReference>
<dbReference type="Proteomes" id="UP001549110">
    <property type="component" value="Unassembled WGS sequence"/>
</dbReference>
<dbReference type="NCBIfam" id="TIGR01930">
    <property type="entry name" value="AcCoA-C-Actrans"/>
    <property type="match status" value="1"/>
</dbReference>
<dbReference type="InterPro" id="IPR016039">
    <property type="entry name" value="Thiolase-like"/>
</dbReference>
<name>A0ABV2EGY1_9CAUL</name>
<keyword evidence="7" id="KW-0576">Peroxisome</keyword>
<keyword evidence="3 10" id="KW-0808">Transferase</keyword>
<keyword evidence="6" id="KW-0443">Lipid metabolism</keyword>
<dbReference type="InterPro" id="IPR020616">
    <property type="entry name" value="Thiolase_N"/>
</dbReference>
<sequence>MREAVIVSTARTPIGKAYRGAFNNTYGATLAGHSIAAVVERAGIDPAEVDDVLFGCALEQGTTGNNIARQALLRAGFPNTVSGMTMDRQCSSGLMAVATAAKYIINDGAPIAIGGGVESISLVQNDKMNRFMASDPWLTKNVPEIHTSMIETAEIVADRYGISREAQDEYALQSQQRTAKAQAEGRLTAEIAPITTIMKVVVNKETGETADKEITVSMDEGNRPQTTLADLQKLNPVFKGGRYVPEGKFVTAGNASQLSDGSAAVLLMERKEAEKRGLTPLGAYRGMAVAGVGAEEMGIGPVFAIPKLLERAGLTIDDIDMWELNEAFASQVLYCRDKLGIDNEKLNVSGGAISIGHPYGMTGARCVGHLMHEGKRRGAKYGVVTMCVGGGMGAAGLFEIF</sequence>
<reference evidence="13 14" key="1">
    <citation type="submission" date="2024-06" db="EMBL/GenBank/DDBJ databases">
        <title>Genomic Encyclopedia of Type Strains, Phase IV (KMG-IV): sequencing the most valuable type-strain genomes for metagenomic binning, comparative biology and taxonomic classification.</title>
        <authorList>
            <person name="Goeker M."/>
        </authorList>
    </citation>
    <scope>NUCLEOTIDE SEQUENCE [LARGE SCALE GENOMIC DNA]</scope>
    <source>
        <strain evidence="13 14">DSM 17809</strain>
    </source>
</reference>
<evidence type="ECO:0000256" key="4">
    <source>
        <dbReference type="ARBA" id="ARBA00022832"/>
    </source>
</evidence>
<dbReference type="InterPro" id="IPR002155">
    <property type="entry name" value="Thiolase"/>
</dbReference>
<feature type="domain" description="Thiolase C-terminal" evidence="12">
    <location>
        <begin position="279"/>
        <end position="399"/>
    </location>
</feature>
<keyword evidence="8 10" id="KW-0012">Acyltransferase</keyword>
<dbReference type="Gene3D" id="3.40.47.10">
    <property type="match status" value="1"/>
</dbReference>
<comment type="caution">
    <text evidence="13">The sequence shown here is derived from an EMBL/GenBank/DDBJ whole genome shotgun (WGS) entry which is preliminary data.</text>
</comment>
<dbReference type="SUPFAM" id="SSF53901">
    <property type="entry name" value="Thiolase-like"/>
    <property type="match status" value="2"/>
</dbReference>
<evidence type="ECO:0000256" key="1">
    <source>
        <dbReference type="ARBA" id="ARBA00004275"/>
    </source>
</evidence>
<organism evidence="13 14">
    <name type="scientific">Phenylobacterium koreense</name>
    <dbReference type="NCBI Taxonomy" id="266125"/>
    <lineage>
        <taxon>Bacteria</taxon>
        <taxon>Pseudomonadati</taxon>
        <taxon>Pseudomonadota</taxon>
        <taxon>Alphaproteobacteria</taxon>
        <taxon>Caulobacterales</taxon>
        <taxon>Caulobacteraceae</taxon>
        <taxon>Phenylobacterium</taxon>
    </lineage>
</organism>
<proteinExistence type="inferred from homology"/>
<dbReference type="InterPro" id="IPR050215">
    <property type="entry name" value="Thiolase-like_sf_Thiolase"/>
</dbReference>
<evidence type="ECO:0000256" key="2">
    <source>
        <dbReference type="ARBA" id="ARBA00010982"/>
    </source>
</evidence>
<evidence type="ECO:0000259" key="11">
    <source>
        <dbReference type="Pfam" id="PF00108"/>
    </source>
</evidence>
<dbReference type="CDD" id="cd00751">
    <property type="entry name" value="thiolase"/>
    <property type="match status" value="1"/>
</dbReference>
<dbReference type="GO" id="GO:0003985">
    <property type="term" value="F:acetyl-CoA C-acetyltransferase activity"/>
    <property type="evidence" value="ECO:0007669"/>
    <property type="project" value="UniProtKB-EC"/>
</dbReference>
<dbReference type="EMBL" id="JBEPLU010000001">
    <property type="protein sequence ID" value="MET3526291.1"/>
    <property type="molecule type" value="Genomic_DNA"/>
</dbReference>
<evidence type="ECO:0000313" key="14">
    <source>
        <dbReference type="Proteomes" id="UP001549110"/>
    </source>
</evidence>
<dbReference type="InterPro" id="IPR020613">
    <property type="entry name" value="Thiolase_CS"/>
</dbReference>
<dbReference type="Pfam" id="PF02803">
    <property type="entry name" value="Thiolase_C"/>
    <property type="match status" value="1"/>
</dbReference>
<evidence type="ECO:0000256" key="3">
    <source>
        <dbReference type="ARBA" id="ARBA00022679"/>
    </source>
</evidence>
<evidence type="ECO:0000256" key="7">
    <source>
        <dbReference type="ARBA" id="ARBA00023140"/>
    </source>
</evidence>
<evidence type="ECO:0000313" key="13">
    <source>
        <dbReference type="EMBL" id="MET3526291.1"/>
    </source>
</evidence>
<evidence type="ECO:0000256" key="6">
    <source>
        <dbReference type="ARBA" id="ARBA00023098"/>
    </source>
</evidence>
<keyword evidence="5" id="KW-0809">Transit peptide</keyword>
<comment type="subcellular location">
    <subcellularLocation>
        <location evidence="1">Peroxisome</location>
    </subcellularLocation>
</comment>
<evidence type="ECO:0000256" key="10">
    <source>
        <dbReference type="RuleBase" id="RU003557"/>
    </source>
</evidence>
<dbReference type="PANTHER" id="PTHR43853">
    <property type="entry name" value="3-KETOACYL-COA THIOLASE, PEROXISOMAL"/>
    <property type="match status" value="1"/>
</dbReference>